<evidence type="ECO:0000313" key="2">
    <source>
        <dbReference type="EMBL" id="JAH91117.1"/>
    </source>
</evidence>
<evidence type="ECO:0000256" key="1">
    <source>
        <dbReference type="SAM" id="SignalP"/>
    </source>
</evidence>
<sequence length="39" mass="4261">MWVLFPTAVSLLVQVYTGLEVTSDSMVINTRANCASELT</sequence>
<feature type="signal peptide" evidence="1">
    <location>
        <begin position="1"/>
        <end position="18"/>
    </location>
</feature>
<keyword evidence="1" id="KW-0732">Signal</keyword>
<accession>A0A0E9WL88</accession>
<reference evidence="2" key="2">
    <citation type="journal article" date="2015" name="Fish Shellfish Immunol.">
        <title>Early steps in the European eel (Anguilla anguilla)-Vibrio vulnificus interaction in the gills: Role of the RtxA13 toxin.</title>
        <authorList>
            <person name="Callol A."/>
            <person name="Pajuelo D."/>
            <person name="Ebbesson L."/>
            <person name="Teles M."/>
            <person name="MacKenzie S."/>
            <person name="Amaro C."/>
        </authorList>
    </citation>
    <scope>NUCLEOTIDE SEQUENCE</scope>
</reference>
<dbReference type="AlphaFoldDB" id="A0A0E9WL88"/>
<feature type="chain" id="PRO_5002434441" evidence="1">
    <location>
        <begin position="19"/>
        <end position="39"/>
    </location>
</feature>
<protein>
    <submittedName>
        <fullName evidence="2">Uncharacterized protein</fullName>
    </submittedName>
</protein>
<reference evidence="2" key="1">
    <citation type="submission" date="2014-11" db="EMBL/GenBank/DDBJ databases">
        <authorList>
            <person name="Amaro Gonzalez C."/>
        </authorList>
    </citation>
    <scope>NUCLEOTIDE SEQUENCE</scope>
</reference>
<dbReference type="EMBL" id="GBXM01017460">
    <property type="protein sequence ID" value="JAH91117.1"/>
    <property type="molecule type" value="Transcribed_RNA"/>
</dbReference>
<proteinExistence type="predicted"/>
<organism evidence="2">
    <name type="scientific">Anguilla anguilla</name>
    <name type="common">European freshwater eel</name>
    <name type="synonym">Muraena anguilla</name>
    <dbReference type="NCBI Taxonomy" id="7936"/>
    <lineage>
        <taxon>Eukaryota</taxon>
        <taxon>Metazoa</taxon>
        <taxon>Chordata</taxon>
        <taxon>Craniata</taxon>
        <taxon>Vertebrata</taxon>
        <taxon>Euteleostomi</taxon>
        <taxon>Actinopterygii</taxon>
        <taxon>Neopterygii</taxon>
        <taxon>Teleostei</taxon>
        <taxon>Anguilliformes</taxon>
        <taxon>Anguillidae</taxon>
        <taxon>Anguilla</taxon>
    </lineage>
</organism>
<name>A0A0E9WL88_ANGAN</name>